<dbReference type="GO" id="GO:0046872">
    <property type="term" value="F:metal ion binding"/>
    <property type="evidence" value="ECO:0007669"/>
    <property type="project" value="UniProtKB-KW"/>
</dbReference>
<organism evidence="8 9">
    <name type="scientific">Botryobasidium botryosum (strain FD-172 SS1)</name>
    <dbReference type="NCBI Taxonomy" id="930990"/>
    <lineage>
        <taxon>Eukaryota</taxon>
        <taxon>Fungi</taxon>
        <taxon>Dikarya</taxon>
        <taxon>Basidiomycota</taxon>
        <taxon>Agaricomycotina</taxon>
        <taxon>Agaricomycetes</taxon>
        <taxon>Cantharellales</taxon>
        <taxon>Botryobasidiaceae</taxon>
        <taxon>Botryobasidium</taxon>
    </lineage>
</organism>
<dbReference type="AlphaFoldDB" id="A0A067MPC6"/>
<comment type="cofactor">
    <cofactor evidence="6">
        <name>Zn(2+)</name>
        <dbReference type="ChEBI" id="CHEBI:29105"/>
    </cofactor>
    <text evidence="6">Binds 1 zinc ion per subunit.</text>
</comment>
<dbReference type="GO" id="GO:0034982">
    <property type="term" value="P:mitochondrial protein processing"/>
    <property type="evidence" value="ECO:0007669"/>
    <property type="project" value="TreeGrafter"/>
</dbReference>
<dbReference type="InterPro" id="IPR051156">
    <property type="entry name" value="Mito/Outer_Membr_Metalloprot"/>
</dbReference>
<feature type="domain" description="Peptidase M48" evidence="7">
    <location>
        <begin position="174"/>
        <end position="329"/>
    </location>
</feature>
<evidence type="ECO:0000256" key="1">
    <source>
        <dbReference type="ARBA" id="ARBA00022670"/>
    </source>
</evidence>
<proteinExistence type="inferred from homology"/>
<keyword evidence="5 6" id="KW-0482">Metalloprotease</keyword>
<evidence type="ECO:0000256" key="4">
    <source>
        <dbReference type="ARBA" id="ARBA00022833"/>
    </source>
</evidence>
<protein>
    <recommendedName>
        <fullName evidence="7">Peptidase M48 domain-containing protein</fullName>
    </recommendedName>
</protein>
<gene>
    <name evidence="8" type="ORF">BOTBODRAFT_172436</name>
</gene>
<dbReference type="GO" id="GO:0006515">
    <property type="term" value="P:protein quality control for misfolded or incompletely synthesized proteins"/>
    <property type="evidence" value="ECO:0007669"/>
    <property type="project" value="TreeGrafter"/>
</dbReference>
<name>A0A067MPC6_BOTB1</name>
<evidence type="ECO:0000256" key="3">
    <source>
        <dbReference type="ARBA" id="ARBA00022801"/>
    </source>
</evidence>
<dbReference type="GO" id="GO:0005743">
    <property type="term" value="C:mitochondrial inner membrane"/>
    <property type="evidence" value="ECO:0007669"/>
    <property type="project" value="TreeGrafter"/>
</dbReference>
<dbReference type="Pfam" id="PF01435">
    <property type="entry name" value="Peptidase_M48"/>
    <property type="match status" value="1"/>
</dbReference>
<evidence type="ECO:0000259" key="7">
    <source>
        <dbReference type="Pfam" id="PF01435"/>
    </source>
</evidence>
<dbReference type="PANTHER" id="PTHR22726:SF1">
    <property type="entry name" value="METALLOENDOPEPTIDASE OMA1, MITOCHONDRIAL"/>
    <property type="match status" value="1"/>
</dbReference>
<evidence type="ECO:0000256" key="6">
    <source>
        <dbReference type="RuleBase" id="RU003983"/>
    </source>
</evidence>
<dbReference type="EMBL" id="KL198024">
    <property type="protein sequence ID" value="KDQ17389.1"/>
    <property type="molecule type" value="Genomic_DNA"/>
</dbReference>
<keyword evidence="9" id="KW-1185">Reference proteome</keyword>
<keyword evidence="3 6" id="KW-0378">Hydrolase</keyword>
<sequence length="370" mass="41538">MLRRVFIASTRVRASTSARSPSQVFPQRPLMVPPRRLYQTGPQYTRFSNTSSSFIDYKKWDRPMKIVVIGVGLGGAYYLFHLEKVEQTGRWRFMDTSPAQERQLGDASFNETMGQYRQHILPANHPLTVHVKRVAERILTASNLGSLKDPVPKSNLPPSTFGDEWGADGDRLAEQEWEVFVIQDDKLKNAFAGRSSSLPGSCQYVGMKTALLQFWVTVVARHSAEKISGYKILIFMSFLLEILGLDFGFSRLGLTLLMTLPNSRALETEADNIGLRLMSKACYDPREASKMWVRMTESEPTGKGLFGGGTDFISTHPANEKRIKKIEQWLPEALAIRAASPACSHALEGFVDAFYDRNHRGAFSRFSGTS</sequence>
<dbReference type="HOGENOM" id="CLU_029002_1_0_1"/>
<dbReference type="Proteomes" id="UP000027195">
    <property type="component" value="Unassembled WGS sequence"/>
</dbReference>
<dbReference type="GO" id="GO:0004222">
    <property type="term" value="F:metalloendopeptidase activity"/>
    <property type="evidence" value="ECO:0007669"/>
    <property type="project" value="InterPro"/>
</dbReference>
<accession>A0A067MPC6</accession>
<keyword evidence="1 6" id="KW-0645">Protease</keyword>
<comment type="similarity">
    <text evidence="6">Belongs to the peptidase M48 family.</text>
</comment>
<dbReference type="OrthoDB" id="7464992at2759"/>
<dbReference type="FunCoup" id="A0A067MPC6">
    <property type="interactions" value="111"/>
</dbReference>
<evidence type="ECO:0000256" key="5">
    <source>
        <dbReference type="ARBA" id="ARBA00023049"/>
    </source>
</evidence>
<keyword evidence="4 6" id="KW-0862">Zinc</keyword>
<evidence type="ECO:0000313" key="8">
    <source>
        <dbReference type="EMBL" id="KDQ17389.1"/>
    </source>
</evidence>
<evidence type="ECO:0000256" key="2">
    <source>
        <dbReference type="ARBA" id="ARBA00022723"/>
    </source>
</evidence>
<dbReference type="InParanoid" id="A0A067MPC6"/>
<evidence type="ECO:0000313" key="9">
    <source>
        <dbReference type="Proteomes" id="UP000027195"/>
    </source>
</evidence>
<dbReference type="InterPro" id="IPR001915">
    <property type="entry name" value="Peptidase_M48"/>
</dbReference>
<dbReference type="PANTHER" id="PTHR22726">
    <property type="entry name" value="METALLOENDOPEPTIDASE OMA1"/>
    <property type="match status" value="1"/>
</dbReference>
<dbReference type="STRING" id="930990.A0A067MPC6"/>
<keyword evidence="2" id="KW-0479">Metal-binding</keyword>
<dbReference type="CDD" id="cd07331">
    <property type="entry name" value="M48C_Oma1_like"/>
    <property type="match status" value="1"/>
</dbReference>
<reference evidence="9" key="1">
    <citation type="journal article" date="2014" name="Proc. Natl. Acad. Sci. U.S.A.">
        <title>Extensive sampling of basidiomycete genomes demonstrates inadequacy of the white-rot/brown-rot paradigm for wood decay fungi.</title>
        <authorList>
            <person name="Riley R."/>
            <person name="Salamov A.A."/>
            <person name="Brown D.W."/>
            <person name="Nagy L.G."/>
            <person name="Floudas D."/>
            <person name="Held B.W."/>
            <person name="Levasseur A."/>
            <person name="Lombard V."/>
            <person name="Morin E."/>
            <person name="Otillar R."/>
            <person name="Lindquist E.A."/>
            <person name="Sun H."/>
            <person name="LaButti K.M."/>
            <person name="Schmutz J."/>
            <person name="Jabbour D."/>
            <person name="Luo H."/>
            <person name="Baker S.E."/>
            <person name="Pisabarro A.G."/>
            <person name="Walton J.D."/>
            <person name="Blanchette R.A."/>
            <person name="Henrissat B."/>
            <person name="Martin F."/>
            <person name="Cullen D."/>
            <person name="Hibbett D.S."/>
            <person name="Grigoriev I.V."/>
        </authorList>
    </citation>
    <scope>NUCLEOTIDE SEQUENCE [LARGE SCALE GENOMIC DNA]</scope>
    <source>
        <strain evidence="9">FD-172 SS1</strain>
    </source>
</reference>